<name>A0ACC2K119_9PEZI</name>
<proteinExistence type="predicted"/>
<accession>A0ACC2K119</accession>
<protein>
    <submittedName>
        <fullName evidence="1">Uncharacterized protein</fullName>
    </submittedName>
</protein>
<organism evidence="1 2">
    <name type="scientific">Lasiodiplodia mahajangana</name>
    <dbReference type="NCBI Taxonomy" id="1108764"/>
    <lineage>
        <taxon>Eukaryota</taxon>
        <taxon>Fungi</taxon>
        <taxon>Dikarya</taxon>
        <taxon>Ascomycota</taxon>
        <taxon>Pezizomycotina</taxon>
        <taxon>Dothideomycetes</taxon>
        <taxon>Dothideomycetes incertae sedis</taxon>
        <taxon>Botryosphaeriales</taxon>
        <taxon>Botryosphaeriaceae</taxon>
        <taxon>Lasiodiplodia</taxon>
    </lineage>
</organism>
<dbReference type="Proteomes" id="UP001153332">
    <property type="component" value="Unassembled WGS sequence"/>
</dbReference>
<reference evidence="1" key="1">
    <citation type="submission" date="2022-12" db="EMBL/GenBank/DDBJ databases">
        <title>Genome Sequence of Lasiodiplodia mahajangana.</title>
        <authorList>
            <person name="Buettner E."/>
        </authorList>
    </citation>
    <scope>NUCLEOTIDE SEQUENCE</scope>
    <source>
        <strain evidence="1">VT137</strain>
    </source>
</reference>
<dbReference type="EMBL" id="JAPUUL010000014">
    <property type="protein sequence ID" value="KAJ8133429.1"/>
    <property type="molecule type" value="Genomic_DNA"/>
</dbReference>
<comment type="caution">
    <text evidence="1">The sequence shown here is derived from an EMBL/GenBank/DDBJ whole genome shotgun (WGS) entry which is preliminary data.</text>
</comment>
<evidence type="ECO:0000313" key="2">
    <source>
        <dbReference type="Proteomes" id="UP001153332"/>
    </source>
</evidence>
<keyword evidence="2" id="KW-1185">Reference proteome</keyword>
<gene>
    <name evidence="1" type="ORF">O1611_g196</name>
</gene>
<evidence type="ECO:0000313" key="1">
    <source>
        <dbReference type="EMBL" id="KAJ8133429.1"/>
    </source>
</evidence>
<sequence length="329" mass="35699">MSSTDADVGFVPFAEATRVNKLDSHTYKVDLNHAFSIGAVPNGGYVGSCLIAAGNAHLSSRGQPDMLTAHFEFPAQTTAEPAIIVIEDVKLSRRLSTLHMTLWQGGLLPHAPWITPSVSRRAVLTYATFTDLRALTGITETTGYETTAAAALPGLPDFEVLKTNDADPSWQVSKLPKGSGSWRSLRNWKFYLPRAGPLTPGVLDMWICMASGENITSGALAYVADSFPYNLHSFLTPANQAEQARRDGQRGALWFPTLAMNLDIKMALPDKGVEWLAVRITSKQIKNGMFDLDISMRNVDGELVALSHHVAMIVSLERNTGKSPASSSL</sequence>